<name>A0ABS9DU15_9PROT</name>
<sequence length="71" mass="8023">MPNSDDREQRIRERAYALWQQAGSPEGQHETFWHQAKAEERAREERTSDADDGSFPASDPHSNTGITGPGR</sequence>
<feature type="compositionally biased region" description="Polar residues" evidence="1">
    <location>
        <begin position="60"/>
        <end position="71"/>
    </location>
</feature>
<keyword evidence="3" id="KW-1185">Reference proteome</keyword>
<dbReference type="EMBL" id="JAKGBZ010000001">
    <property type="protein sequence ID" value="MCF3945221.1"/>
    <property type="molecule type" value="Genomic_DNA"/>
</dbReference>
<evidence type="ECO:0000256" key="1">
    <source>
        <dbReference type="SAM" id="MobiDB-lite"/>
    </source>
</evidence>
<dbReference type="InterPro" id="IPR021327">
    <property type="entry name" value="DUF2934"/>
</dbReference>
<proteinExistence type="predicted"/>
<feature type="compositionally biased region" description="Basic and acidic residues" evidence="1">
    <location>
        <begin position="27"/>
        <end position="49"/>
    </location>
</feature>
<organism evidence="2 3">
    <name type="scientific">Acidiphilium iwatense</name>
    <dbReference type="NCBI Taxonomy" id="768198"/>
    <lineage>
        <taxon>Bacteria</taxon>
        <taxon>Pseudomonadati</taxon>
        <taxon>Pseudomonadota</taxon>
        <taxon>Alphaproteobacteria</taxon>
        <taxon>Acetobacterales</taxon>
        <taxon>Acidocellaceae</taxon>
        <taxon>Acidiphilium</taxon>
    </lineage>
</organism>
<reference evidence="2 3" key="1">
    <citation type="submission" date="2022-01" db="EMBL/GenBank/DDBJ databases">
        <authorList>
            <person name="Won M."/>
            <person name="Kim S.-J."/>
            <person name="Kwon S.-W."/>
        </authorList>
    </citation>
    <scope>NUCLEOTIDE SEQUENCE [LARGE SCALE GENOMIC DNA]</scope>
    <source>
        <strain evidence="2 3">KCTC 23505</strain>
    </source>
</reference>
<dbReference type="Proteomes" id="UP001521209">
    <property type="component" value="Unassembled WGS sequence"/>
</dbReference>
<accession>A0ABS9DU15</accession>
<dbReference type="Pfam" id="PF11154">
    <property type="entry name" value="DUF2934"/>
    <property type="match status" value="1"/>
</dbReference>
<gene>
    <name evidence="2" type="ORF">L2A60_00790</name>
</gene>
<protein>
    <submittedName>
        <fullName evidence="2">DUF2934 domain-containing protein</fullName>
    </submittedName>
</protein>
<evidence type="ECO:0000313" key="3">
    <source>
        <dbReference type="Proteomes" id="UP001521209"/>
    </source>
</evidence>
<evidence type="ECO:0000313" key="2">
    <source>
        <dbReference type="EMBL" id="MCF3945221.1"/>
    </source>
</evidence>
<comment type="caution">
    <text evidence="2">The sequence shown here is derived from an EMBL/GenBank/DDBJ whole genome shotgun (WGS) entry which is preliminary data.</text>
</comment>
<feature type="compositionally biased region" description="Basic and acidic residues" evidence="1">
    <location>
        <begin position="1"/>
        <end position="15"/>
    </location>
</feature>
<feature type="region of interest" description="Disordered" evidence="1">
    <location>
        <begin position="1"/>
        <end position="71"/>
    </location>
</feature>
<dbReference type="RefSeq" id="WP_235702458.1">
    <property type="nucleotide sequence ID" value="NZ_JAKGBZ010000001.1"/>
</dbReference>